<dbReference type="InterPro" id="IPR015943">
    <property type="entry name" value="WD40/YVTN_repeat-like_dom_sf"/>
</dbReference>
<dbReference type="EMBL" id="CAJOBD010000125">
    <property type="protein sequence ID" value="CAF3585219.1"/>
    <property type="molecule type" value="Genomic_DNA"/>
</dbReference>
<comment type="caution">
    <text evidence="1">The sequence shown here is derived from an EMBL/GenBank/DDBJ whole genome shotgun (WGS) entry which is preliminary data.</text>
</comment>
<reference evidence="1" key="1">
    <citation type="submission" date="2021-02" db="EMBL/GenBank/DDBJ databases">
        <authorList>
            <person name="Nowell W R."/>
        </authorList>
    </citation>
    <scope>NUCLEOTIDE SEQUENCE</scope>
</reference>
<accession>A0A818M9M1</accession>
<dbReference type="InterPro" id="IPR036322">
    <property type="entry name" value="WD40_repeat_dom_sf"/>
</dbReference>
<proteinExistence type="predicted"/>
<evidence type="ECO:0000313" key="2">
    <source>
        <dbReference type="Proteomes" id="UP000663836"/>
    </source>
</evidence>
<dbReference type="SMART" id="SM00320">
    <property type="entry name" value="WD40"/>
    <property type="match status" value="1"/>
</dbReference>
<evidence type="ECO:0000313" key="1">
    <source>
        <dbReference type="EMBL" id="CAF3585219.1"/>
    </source>
</evidence>
<name>A0A818M9M1_9BILA</name>
<sequence>MEYTIGDDVNGIWPKDAERKTFYGHSDNVTNVCFLSNESHLVSLGEDDCCIFVWKCIAKANSDDDD</sequence>
<dbReference type="Gene3D" id="2.130.10.10">
    <property type="entry name" value="YVTN repeat-like/Quinoprotein amine dehydrogenase"/>
    <property type="match status" value="1"/>
</dbReference>
<protein>
    <submittedName>
        <fullName evidence="1">Uncharacterized protein</fullName>
    </submittedName>
</protein>
<organism evidence="1 2">
    <name type="scientific">Rotaria sordida</name>
    <dbReference type="NCBI Taxonomy" id="392033"/>
    <lineage>
        <taxon>Eukaryota</taxon>
        <taxon>Metazoa</taxon>
        <taxon>Spiralia</taxon>
        <taxon>Gnathifera</taxon>
        <taxon>Rotifera</taxon>
        <taxon>Eurotatoria</taxon>
        <taxon>Bdelloidea</taxon>
        <taxon>Philodinida</taxon>
        <taxon>Philodinidae</taxon>
        <taxon>Rotaria</taxon>
    </lineage>
</organism>
<gene>
    <name evidence="1" type="ORF">JBS370_LOCUS3012</name>
</gene>
<dbReference type="Proteomes" id="UP000663836">
    <property type="component" value="Unassembled WGS sequence"/>
</dbReference>
<dbReference type="Pfam" id="PF00400">
    <property type="entry name" value="WD40"/>
    <property type="match status" value="1"/>
</dbReference>
<dbReference type="InterPro" id="IPR001680">
    <property type="entry name" value="WD40_rpt"/>
</dbReference>
<dbReference type="SUPFAM" id="SSF50978">
    <property type="entry name" value="WD40 repeat-like"/>
    <property type="match status" value="1"/>
</dbReference>
<dbReference type="AlphaFoldDB" id="A0A818M9M1"/>